<evidence type="ECO:0000256" key="7">
    <source>
        <dbReference type="ARBA" id="ARBA00051747"/>
    </source>
</evidence>
<comment type="function">
    <text evidence="15">Specifically catalyzes the cleavage of the D-lactyl ether substituent of MurNAc 6-phosphate, producing GlcNAc 6-phosphate and D-lactate.</text>
</comment>
<feature type="domain" description="SIS" evidence="17">
    <location>
        <begin position="126"/>
        <end position="266"/>
    </location>
</feature>
<evidence type="ECO:0000256" key="2">
    <source>
        <dbReference type="ARBA" id="ARBA00023015"/>
    </source>
</evidence>
<evidence type="ECO:0000256" key="5">
    <source>
        <dbReference type="ARBA" id="ARBA00023239"/>
    </source>
</evidence>
<dbReference type="GO" id="GO:0016835">
    <property type="term" value="F:carbon-oxygen lyase activity"/>
    <property type="evidence" value="ECO:0007669"/>
    <property type="project" value="UniProtKB-UniRule"/>
</dbReference>
<dbReference type="PANTHER" id="PTHR10088">
    <property type="entry name" value="GLUCOKINASE REGULATORY PROTEIN"/>
    <property type="match status" value="1"/>
</dbReference>
<evidence type="ECO:0000259" key="17">
    <source>
        <dbReference type="PROSITE" id="PS51464"/>
    </source>
</evidence>
<evidence type="ECO:0000256" key="11">
    <source>
        <dbReference type="ARBA" id="ARBA00067056"/>
    </source>
</evidence>
<dbReference type="PANTHER" id="PTHR10088:SF4">
    <property type="entry name" value="GLUCOKINASE REGULATORY PROTEIN"/>
    <property type="match status" value="1"/>
</dbReference>
<feature type="active site" evidence="15">
    <location>
        <position position="415"/>
    </location>
</feature>
<dbReference type="NCBIfam" id="TIGR00274">
    <property type="entry name" value="N-acetylmuramic acid 6-phosphate etherase"/>
    <property type="match status" value="1"/>
</dbReference>
<evidence type="ECO:0000259" key="16">
    <source>
        <dbReference type="PROSITE" id="PS51071"/>
    </source>
</evidence>
<dbReference type="FunFam" id="3.40.50.10490:FF:000014">
    <property type="entry name" value="N-acetylmuramic acid 6-phosphate etherase"/>
    <property type="match status" value="1"/>
</dbReference>
<dbReference type="Pfam" id="PF01380">
    <property type="entry name" value="SIS"/>
    <property type="match status" value="1"/>
</dbReference>
<dbReference type="NCBIfam" id="NF009222">
    <property type="entry name" value="PRK12570.1"/>
    <property type="match status" value="1"/>
</dbReference>
<dbReference type="InterPro" id="IPR046348">
    <property type="entry name" value="SIS_dom_sf"/>
</dbReference>
<comment type="catalytic activity">
    <reaction evidence="7 15">
        <text>N-acetyl-D-muramate 6-phosphate + H2O = N-acetyl-D-glucosamine 6-phosphate + (R)-lactate</text>
        <dbReference type="Rhea" id="RHEA:26410"/>
        <dbReference type="ChEBI" id="CHEBI:15377"/>
        <dbReference type="ChEBI" id="CHEBI:16004"/>
        <dbReference type="ChEBI" id="CHEBI:57513"/>
        <dbReference type="ChEBI" id="CHEBI:58722"/>
        <dbReference type="EC" id="4.2.1.126"/>
    </reaction>
</comment>
<dbReference type="FunFam" id="1.10.8.1080:FF:000001">
    <property type="entry name" value="N-acetylmuramic acid 6-phosphate etherase"/>
    <property type="match status" value="1"/>
</dbReference>
<dbReference type="EMBL" id="QZFU01000019">
    <property type="protein sequence ID" value="RJO75179.1"/>
    <property type="molecule type" value="Genomic_DNA"/>
</dbReference>
<dbReference type="GO" id="GO:0003677">
    <property type="term" value="F:DNA binding"/>
    <property type="evidence" value="ECO:0007669"/>
    <property type="project" value="UniProtKB-KW"/>
</dbReference>
<evidence type="ECO:0000256" key="10">
    <source>
        <dbReference type="ARBA" id="ARBA00061234"/>
    </source>
</evidence>
<evidence type="ECO:0000256" key="4">
    <source>
        <dbReference type="ARBA" id="ARBA00023163"/>
    </source>
</evidence>
<dbReference type="GO" id="GO:0046348">
    <property type="term" value="P:amino sugar catabolic process"/>
    <property type="evidence" value="ECO:0007669"/>
    <property type="project" value="InterPro"/>
</dbReference>
<keyword evidence="5 15" id="KW-0456">Lyase</keyword>
<dbReference type="InterPro" id="IPR005486">
    <property type="entry name" value="Glucokinase_regulatory_CS"/>
</dbReference>
<dbReference type="InterPro" id="IPR035472">
    <property type="entry name" value="RpiR-like_SIS"/>
</dbReference>
<dbReference type="Gene3D" id="1.10.10.10">
    <property type="entry name" value="Winged helix-like DNA-binding domain superfamily/Winged helix DNA-binding domain"/>
    <property type="match status" value="1"/>
</dbReference>
<comment type="subunit">
    <text evidence="1 15">Homodimer.</text>
</comment>
<comment type="miscellaneous">
    <text evidence="15">A lyase-type mechanism (elimination/hydration) is suggested for the cleavage of the lactyl ether bond of MurNAc 6-phosphate, with the formation of an alpha,beta-unsaturated aldehyde intermediate with (E)-stereochemistry, followed by the syn addition of water to give product.</text>
</comment>
<dbReference type="PROSITE" id="PS01272">
    <property type="entry name" value="GCKR"/>
    <property type="match status" value="1"/>
</dbReference>
<protein>
    <recommendedName>
        <fullName evidence="12 15">N-acetylmuramic acid 6-phosphate etherase</fullName>
        <shortName evidence="15">MurNAc-6-P etherase</shortName>
        <ecNumber evidence="11 15">4.2.1.126</ecNumber>
    </recommendedName>
    <alternativeName>
        <fullName evidence="14 15">N-acetylmuramic acid 6-phosphate hydrolase</fullName>
    </alternativeName>
    <alternativeName>
        <fullName evidence="13 15">N-acetylmuramic acid 6-phosphate lyase</fullName>
    </alternativeName>
</protein>
<dbReference type="HAMAP" id="MF_00068">
    <property type="entry name" value="MurQ"/>
    <property type="match status" value="1"/>
</dbReference>
<dbReference type="GO" id="GO:0009254">
    <property type="term" value="P:peptidoglycan turnover"/>
    <property type="evidence" value="ECO:0007669"/>
    <property type="project" value="TreeGrafter"/>
</dbReference>
<dbReference type="GO" id="GO:0003700">
    <property type="term" value="F:DNA-binding transcription factor activity"/>
    <property type="evidence" value="ECO:0007669"/>
    <property type="project" value="InterPro"/>
</dbReference>
<dbReference type="InterPro" id="IPR005488">
    <property type="entry name" value="Etherase_MurQ"/>
</dbReference>
<evidence type="ECO:0000313" key="18">
    <source>
        <dbReference type="EMBL" id="RJO75179.1"/>
    </source>
</evidence>
<evidence type="ECO:0000256" key="14">
    <source>
        <dbReference type="ARBA" id="ARBA00084049"/>
    </source>
</evidence>
<comment type="pathway">
    <text evidence="8">Amino-sugar metabolism; 1,6-anhydro-N-acetylmuramate degradation.</text>
</comment>
<evidence type="ECO:0000256" key="13">
    <source>
        <dbReference type="ARBA" id="ARBA00077905"/>
    </source>
</evidence>
<keyword evidence="6 15" id="KW-0119">Carbohydrate metabolism</keyword>
<evidence type="ECO:0000256" key="3">
    <source>
        <dbReference type="ARBA" id="ARBA00023125"/>
    </source>
</evidence>
<dbReference type="NCBIfam" id="NF003915">
    <property type="entry name" value="PRK05441.1"/>
    <property type="match status" value="1"/>
</dbReference>
<dbReference type="AlphaFoldDB" id="A0A3A4JX56"/>
<keyword evidence="3" id="KW-0238">DNA-binding</keyword>
<dbReference type="Proteomes" id="UP000266677">
    <property type="component" value="Unassembled WGS sequence"/>
</dbReference>
<name>A0A3A4JX56_9NOCA</name>
<dbReference type="SUPFAM" id="SSF46689">
    <property type="entry name" value="Homeodomain-like"/>
    <property type="match status" value="1"/>
</dbReference>
<keyword evidence="4" id="KW-0804">Transcription</keyword>
<feature type="domain" description="SIS" evidence="17">
    <location>
        <begin position="352"/>
        <end position="521"/>
    </location>
</feature>
<accession>A0A3A4JX56</accession>
<evidence type="ECO:0000256" key="1">
    <source>
        <dbReference type="ARBA" id="ARBA00011738"/>
    </source>
</evidence>
<evidence type="ECO:0000256" key="9">
    <source>
        <dbReference type="ARBA" id="ARBA00060672"/>
    </source>
</evidence>
<dbReference type="Gene3D" id="3.40.50.10490">
    <property type="entry name" value="Glucose-6-phosphate isomerase like protein, domain 1"/>
    <property type="match status" value="3"/>
</dbReference>
<dbReference type="EC" id="4.2.1.126" evidence="11 15"/>
<dbReference type="Gene3D" id="1.10.8.1080">
    <property type="match status" value="1"/>
</dbReference>
<feature type="active site" description="Proton donor" evidence="15">
    <location>
        <position position="384"/>
    </location>
</feature>
<dbReference type="InterPro" id="IPR040190">
    <property type="entry name" value="MURQ/GCKR"/>
</dbReference>
<dbReference type="CDD" id="cd05007">
    <property type="entry name" value="SIS_Etherase"/>
    <property type="match status" value="1"/>
</dbReference>
<organism evidence="18 19">
    <name type="scientific">Nocardia panacis</name>
    <dbReference type="NCBI Taxonomy" id="2340916"/>
    <lineage>
        <taxon>Bacteria</taxon>
        <taxon>Bacillati</taxon>
        <taxon>Actinomycetota</taxon>
        <taxon>Actinomycetes</taxon>
        <taxon>Mycobacteriales</taxon>
        <taxon>Nocardiaceae</taxon>
        <taxon>Nocardia</taxon>
    </lineage>
</organism>
<dbReference type="PROSITE" id="PS51464">
    <property type="entry name" value="SIS"/>
    <property type="match status" value="2"/>
</dbReference>
<dbReference type="InterPro" id="IPR036388">
    <property type="entry name" value="WH-like_DNA-bd_sf"/>
</dbReference>
<keyword evidence="19" id="KW-1185">Reference proteome</keyword>
<comment type="pathway">
    <text evidence="15">Amino-sugar metabolism; N-acetylmuramate degradation.</text>
</comment>
<dbReference type="Pfam" id="PF01418">
    <property type="entry name" value="HTH_6"/>
    <property type="match status" value="1"/>
</dbReference>
<keyword evidence="2" id="KW-0805">Transcription regulation</keyword>
<dbReference type="InterPro" id="IPR001347">
    <property type="entry name" value="SIS_dom"/>
</dbReference>
<dbReference type="GO" id="GO:0097367">
    <property type="term" value="F:carbohydrate derivative binding"/>
    <property type="evidence" value="ECO:0007669"/>
    <property type="project" value="InterPro"/>
</dbReference>
<dbReference type="GO" id="GO:0016803">
    <property type="term" value="F:ether hydrolase activity"/>
    <property type="evidence" value="ECO:0007669"/>
    <property type="project" value="TreeGrafter"/>
</dbReference>
<gene>
    <name evidence="15 18" type="primary">murQ</name>
    <name evidence="18" type="ORF">D5S18_17610</name>
</gene>
<dbReference type="CDD" id="cd05013">
    <property type="entry name" value="SIS_RpiR"/>
    <property type="match status" value="1"/>
</dbReference>
<dbReference type="Pfam" id="PF22645">
    <property type="entry name" value="GKRP_SIS_N"/>
    <property type="match status" value="1"/>
</dbReference>
<comment type="caution">
    <text evidence="18">The sequence shown here is derived from an EMBL/GenBank/DDBJ whole genome shotgun (WGS) entry which is preliminary data.</text>
</comment>
<dbReference type="PROSITE" id="PS51071">
    <property type="entry name" value="HTH_RPIR"/>
    <property type="match status" value="1"/>
</dbReference>
<dbReference type="SUPFAM" id="SSF53697">
    <property type="entry name" value="SIS domain"/>
    <property type="match status" value="2"/>
</dbReference>
<dbReference type="InterPro" id="IPR009057">
    <property type="entry name" value="Homeodomain-like_sf"/>
</dbReference>
<evidence type="ECO:0000313" key="19">
    <source>
        <dbReference type="Proteomes" id="UP000266677"/>
    </source>
</evidence>
<dbReference type="InterPro" id="IPR000281">
    <property type="entry name" value="HTH_RpiR"/>
</dbReference>
<evidence type="ECO:0000256" key="12">
    <source>
        <dbReference type="ARBA" id="ARBA00070061"/>
    </source>
</evidence>
<evidence type="ECO:0000256" key="6">
    <source>
        <dbReference type="ARBA" id="ARBA00023277"/>
    </source>
</evidence>
<reference evidence="18 19" key="1">
    <citation type="submission" date="2018-09" db="EMBL/GenBank/DDBJ databases">
        <title>YIM PH21274 draft genome.</title>
        <authorList>
            <person name="Miao C."/>
        </authorList>
    </citation>
    <scope>NUCLEOTIDE SEQUENCE [LARGE SCALE GENOMIC DNA]</scope>
    <source>
        <strain evidence="18 19">YIM PH 21724</strain>
    </source>
</reference>
<comment type="pathway">
    <text evidence="9">Cell wall biogenesis.</text>
</comment>
<dbReference type="GO" id="GO:0097173">
    <property type="term" value="P:N-acetylmuramic acid catabolic process"/>
    <property type="evidence" value="ECO:0007669"/>
    <property type="project" value="UniProtKB-UniPathway"/>
</dbReference>
<comment type="similarity">
    <text evidence="10 15">Belongs to the GCKR-like family. MurNAc-6-P etherase subfamily.</text>
</comment>
<evidence type="ECO:0000256" key="15">
    <source>
        <dbReference type="HAMAP-Rule" id="MF_00068"/>
    </source>
</evidence>
<feature type="domain" description="HTH rpiR-type" evidence="16">
    <location>
        <begin position="5"/>
        <end position="81"/>
    </location>
</feature>
<evidence type="ECO:0000256" key="8">
    <source>
        <dbReference type="ARBA" id="ARBA00060595"/>
    </source>
</evidence>
<sequence>MAEGDDVRTRLLAALPHLTPTALRVAGVIRDDPAGAAQLTVNQLAERSDASTSAVVRLAKILGYEGYPQLRLALAAASTEPGAPVFATDIVADDALGQVLQKLTAFETEGMLATADLADPTTMEAVVGALVAARRVVIIGIGASGLVAMDMDQKLTRIGMWSHSYTSEDGALVQTSLLREGDVLVAFSHSGETSSIVDATRRAIEAGATTVAVTGAPQSRLARSAAHTLLVAGREDGFRSAAMASRMSQLLVVDALYVGVLQRTPASAQALRRTYEAIAPQRRYGTGLERFGETRAGVPAVSEIGELTTESVNPRTTALDSMSVTELLRAMNAEDAGVAAAVARAVPDIARAVETIVAARGRGGRLIYVGAGTSGRLGVLDAVECPPTFGTDPGEVIGLIAGGPGALWRAVEGVEDDPRAATRELSALTPELGADDVVVALAASGRTPYAIGALQYARSVGAAAVSVSCNRDAELTAYADVGIEIETGPEVLTGSTRLKAGTAQKMVCNMLSTAAMVRSGKVYGNLMVDVNPSNVKLVDRAQRIVAEATGVDSDTAAVLLAAADGHAKTAIVMRLAGVTQAQAHRLLAEADGSVRLAVQG</sequence>
<proteinExistence type="inferred from homology"/>
<dbReference type="UniPathway" id="UPA00342"/>